<evidence type="ECO:0000313" key="3">
    <source>
        <dbReference type="Proteomes" id="UP000316714"/>
    </source>
</evidence>
<keyword evidence="3" id="KW-1185">Reference proteome</keyword>
<dbReference type="PANTHER" id="PTHR47515">
    <property type="entry name" value="LOW CALCIUM RESPONSE LOCUS PROTEIN T"/>
    <property type="match status" value="1"/>
</dbReference>
<comment type="caution">
    <text evidence="2">The sequence shown here is derived from an EMBL/GenBank/DDBJ whole genome shotgun (WGS) entry which is preliminary data.</text>
</comment>
<dbReference type="EMBL" id="SIHJ01000001">
    <property type="protein sequence ID" value="TWT37154.1"/>
    <property type="molecule type" value="Genomic_DNA"/>
</dbReference>
<dbReference type="InterPro" id="IPR001584">
    <property type="entry name" value="Integrase_cat-core"/>
</dbReference>
<gene>
    <name evidence="2" type="ORF">KOR34_21010</name>
</gene>
<accession>A0A5C5VEU2</accession>
<dbReference type="GO" id="GO:0015074">
    <property type="term" value="P:DNA integration"/>
    <property type="evidence" value="ECO:0007669"/>
    <property type="project" value="InterPro"/>
</dbReference>
<dbReference type="AlphaFoldDB" id="A0A5C5VEU2"/>
<dbReference type="Proteomes" id="UP000316714">
    <property type="component" value="Unassembled WGS sequence"/>
</dbReference>
<dbReference type="Pfam" id="PF13683">
    <property type="entry name" value="rve_3"/>
    <property type="match status" value="1"/>
</dbReference>
<dbReference type="InterPro" id="IPR012337">
    <property type="entry name" value="RNaseH-like_sf"/>
</dbReference>
<evidence type="ECO:0000313" key="2">
    <source>
        <dbReference type="EMBL" id="TWT37154.1"/>
    </source>
</evidence>
<sequence>MTRRRTGGAAFERSQVTAVRPAKYAGELNWPAIKSLLSMIFGRALYWTRRAALVPQACLAVEVAAIRIEGRTTAPHSPRQNLYVDRIVGSVRRESLEHVIILGEGHLRRVLADYFGYHNPHRAHHGLSGDDAAAVLEAVRKQRGAAPRSIRAGNGPEFVLNSLVWWSYFSNVTLDFSRPGKPTCNSR</sequence>
<organism evidence="2 3">
    <name type="scientific">Posidoniimonas corsicana</name>
    <dbReference type="NCBI Taxonomy" id="1938618"/>
    <lineage>
        <taxon>Bacteria</taxon>
        <taxon>Pseudomonadati</taxon>
        <taxon>Planctomycetota</taxon>
        <taxon>Planctomycetia</taxon>
        <taxon>Pirellulales</taxon>
        <taxon>Lacipirellulaceae</taxon>
        <taxon>Posidoniimonas</taxon>
    </lineage>
</organism>
<reference evidence="2 3" key="1">
    <citation type="submission" date="2019-02" db="EMBL/GenBank/DDBJ databases">
        <title>Deep-cultivation of Planctomycetes and their phenomic and genomic characterization uncovers novel biology.</title>
        <authorList>
            <person name="Wiegand S."/>
            <person name="Jogler M."/>
            <person name="Boedeker C."/>
            <person name="Pinto D."/>
            <person name="Vollmers J."/>
            <person name="Rivas-Marin E."/>
            <person name="Kohn T."/>
            <person name="Peeters S.H."/>
            <person name="Heuer A."/>
            <person name="Rast P."/>
            <person name="Oberbeckmann S."/>
            <person name="Bunk B."/>
            <person name="Jeske O."/>
            <person name="Meyerdierks A."/>
            <person name="Storesund J.E."/>
            <person name="Kallscheuer N."/>
            <person name="Luecker S."/>
            <person name="Lage O.M."/>
            <person name="Pohl T."/>
            <person name="Merkel B.J."/>
            <person name="Hornburger P."/>
            <person name="Mueller R.-W."/>
            <person name="Bruemmer F."/>
            <person name="Labrenz M."/>
            <person name="Spormann A.M."/>
            <person name="Op Den Camp H."/>
            <person name="Overmann J."/>
            <person name="Amann R."/>
            <person name="Jetten M.S.M."/>
            <person name="Mascher T."/>
            <person name="Medema M.H."/>
            <person name="Devos D.P."/>
            <person name="Kaster A.-K."/>
            <person name="Ovreas L."/>
            <person name="Rohde M."/>
            <person name="Galperin M.Y."/>
            <person name="Jogler C."/>
        </authorList>
    </citation>
    <scope>NUCLEOTIDE SEQUENCE [LARGE SCALE GENOMIC DNA]</scope>
    <source>
        <strain evidence="2 3">KOR34</strain>
    </source>
</reference>
<name>A0A5C5VEU2_9BACT</name>
<dbReference type="SUPFAM" id="SSF53098">
    <property type="entry name" value="Ribonuclease H-like"/>
    <property type="match status" value="1"/>
</dbReference>
<protein>
    <recommendedName>
        <fullName evidence="1">Integrase catalytic domain-containing protein</fullName>
    </recommendedName>
</protein>
<proteinExistence type="predicted"/>
<dbReference type="PANTHER" id="PTHR47515:SF1">
    <property type="entry name" value="BLR2054 PROTEIN"/>
    <property type="match status" value="1"/>
</dbReference>
<evidence type="ECO:0000259" key="1">
    <source>
        <dbReference type="Pfam" id="PF13683"/>
    </source>
</evidence>
<feature type="domain" description="Integrase catalytic" evidence="1">
    <location>
        <begin position="68"/>
        <end position="128"/>
    </location>
</feature>